<feature type="transmembrane region" description="Helical" evidence="1">
    <location>
        <begin position="27"/>
        <end position="51"/>
    </location>
</feature>
<keyword evidence="3" id="KW-1185">Reference proteome</keyword>
<protein>
    <submittedName>
        <fullName evidence="2">Uncharacterized protein</fullName>
    </submittedName>
</protein>
<dbReference type="STRING" id="1232681.ADIS_0816"/>
<reference evidence="2 3" key="1">
    <citation type="submission" date="2013-02" db="EMBL/GenBank/DDBJ databases">
        <title>A novel strain isolated from Lonar lake, Maharashtra, India.</title>
        <authorList>
            <person name="Singh A."/>
        </authorList>
    </citation>
    <scope>NUCLEOTIDE SEQUENCE [LARGE SCALE GENOMIC DNA]</scope>
    <source>
        <strain evidence="2 3">AK24</strain>
    </source>
</reference>
<dbReference type="EMBL" id="AQHR01000025">
    <property type="protein sequence ID" value="EON78642.1"/>
    <property type="molecule type" value="Genomic_DNA"/>
</dbReference>
<comment type="caution">
    <text evidence="2">The sequence shown here is derived from an EMBL/GenBank/DDBJ whole genome shotgun (WGS) entry which is preliminary data.</text>
</comment>
<gene>
    <name evidence="2" type="ORF">ADIS_0816</name>
</gene>
<organism evidence="2 3">
    <name type="scientific">Lunatimonas lonarensis</name>
    <dbReference type="NCBI Taxonomy" id="1232681"/>
    <lineage>
        <taxon>Bacteria</taxon>
        <taxon>Pseudomonadati</taxon>
        <taxon>Bacteroidota</taxon>
        <taxon>Cytophagia</taxon>
        <taxon>Cytophagales</taxon>
        <taxon>Cyclobacteriaceae</taxon>
    </lineage>
</organism>
<name>R7ZX51_9BACT</name>
<evidence type="ECO:0000313" key="3">
    <source>
        <dbReference type="Proteomes" id="UP000013909"/>
    </source>
</evidence>
<dbReference type="Proteomes" id="UP000013909">
    <property type="component" value="Unassembled WGS sequence"/>
</dbReference>
<sequence>MWVRNPRQCTHFFVQENTFADVGFFNVYMNCFSAVTLNLAFFKIIFAWIIIHNRGQDRLWHWKTVDKGIRVGLESEKDVGVRKTKRNHDKMEHGNVVCFYMEVLKKAG</sequence>
<keyword evidence="1" id="KW-0812">Transmembrane</keyword>
<proteinExistence type="predicted"/>
<dbReference type="AlphaFoldDB" id="R7ZX51"/>
<evidence type="ECO:0000313" key="2">
    <source>
        <dbReference type="EMBL" id="EON78642.1"/>
    </source>
</evidence>
<accession>R7ZX51</accession>
<keyword evidence="1" id="KW-0472">Membrane</keyword>
<keyword evidence="1" id="KW-1133">Transmembrane helix</keyword>
<evidence type="ECO:0000256" key="1">
    <source>
        <dbReference type="SAM" id="Phobius"/>
    </source>
</evidence>